<sequence>MKKTFLITLIALTAILSSCEKDDFCTNSNPTPRLILTFYDYDNVSTIKKVDSLSVWAPGKDSIYRIQSQVDSIALPLNTTTNETVYNFSQGRLNTGTITIKYKAELDFVSRSCGFRYIFNNITLTKNVSWIDSLSTKEISVINNQTNAHVKIFH</sequence>
<proteinExistence type="predicted"/>
<accession>A0A1Y2PG02</accession>
<reference evidence="1 2" key="1">
    <citation type="submission" date="2015-03" db="EMBL/GenBank/DDBJ databases">
        <title>Genome sequence of Tenacibaculum sp. S2-2, isolated from intestinal microbiota of sea cucumber, Apostichopus japonicas.</title>
        <authorList>
            <person name="Shao Z."/>
            <person name="Wang L."/>
            <person name="Li X."/>
        </authorList>
    </citation>
    <scope>NUCLEOTIDE SEQUENCE [LARGE SCALE GENOMIC DNA]</scope>
    <source>
        <strain evidence="1 2">S2-2</strain>
    </source>
</reference>
<dbReference type="InterPro" id="IPR045607">
    <property type="entry name" value="DUF6452"/>
</dbReference>
<dbReference type="RefSeq" id="WP_086028883.1">
    <property type="nucleotide sequence ID" value="NZ_LAPZ01000001.1"/>
</dbReference>
<name>A0A1Y2PG02_9FLAO</name>
<dbReference type="PROSITE" id="PS51257">
    <property type="entry name" value="PROKAR_LIPOPROTEIN"/>
    <property type="match status" value="1"/>
</dbReference>
<dbReference type="EMBL" id="LAPZ01000001">
    <property type="protein sequence ID" value="OSY89090.1"/>
    <property type="molecule type" value="Genomic_DNA"/>
</dbReference>
<dbReference type="STRING" id="1635173.WH52_00050"/>
<dbReference type="OrthoDB" id="663527at2"/>
<dbReference type="AlphaFoldDB" id="A0A1Y2PG02"/>
<gene>
    <name evidence="1" type="ORF">WH52_00050</name>
</gene>
<comment type="caution">
    <text evidence="1">The sequence shown here is derived from an EMBL/GenBank/DDBJ whole genome shotgun (WGS) entry which is preliminary data.</text>
</comment>
<dbReference type="InParanoid" id="A0A1Y2PG02"/>
<evidence type="ECO:0008006" key="3">
    <source>
        <dbReference type="Google" id="ProtNLM"/>
    </source>
</evidence>
<dbReference type="Proteomes" id="UP000194221">
    <property type="component" value="Unassembled WGS sequence"/>
</dbReference>
<keyword evidence="2" id="KW-1185">Reference proteome</keyword>
<evidence type="ECO:0000313" key="1">
    <source>
        <dbReference type="EMBL" id="OSY89090.1"/>
    </source>
</evidence>
<dbReference type="Pfam" id="PF20050">
    <property type="entry name" value="DUF6452"/>
    <property type="match status" value="1"/>
</dbReference>
<organism evidence="1 2">
    <name type="scientific">Tenacibaculum holothuriorum</name>
    <dbReference type="NCBI Taxonomy" id="1635173"/>
    <lineage>
        <taxon>Bacteria</taxon>
        <taxon>Pseudomonadati</taxon>
        <taxon>Bacteroidota</taxon>
        <taxon>Flavobacteriia</taxon>
        <taxon>Flavobacteriales</taxon>
        <taxon>Flavobacteriaceae</taxon>
        <taxon>Tenacibaculum</taxon>
    </lineage>
</organism>
<evidence type="ECO:0000313" key="2">
    <source>
        <dbReference type="Proteomes" id="UP000194221"/>
    </source>
</evidence>
<protein>
    <recommendedName>
        <fullName evidence="3">Lipoprotein</fullName>
    </recommendedName>
</protein>